<evidence type="ECO:0000259" key="8">
    <source>
        <dbReference type="Pfam" id="PF01432"/>
    </source>
</evidence>
<dbReference type="GO" id="GO:0046872">
    <property type="term" value="F:metal ion binding"/>
    <property type="evidence" value="ECO:0007669"/>
    <property type="project" value="UniProtKB-UniRule"/>
</dbReference>
<dbReference type="GO" id="GO:0004222">
    <property type="term" value="F:metalloendopeptidase activity"/>
    <property type="evidence" value="ECO:0007669"/>
    <property type="project" value="InterPro"/>
</dbReference>
<evidence type="ECO:0000256" key="3">
    <source>
        <dbReference type="ARBA" id="ARBA00022723"/>
    </source>
</evidence>
<keyword evidence="2 7" id="KW-0645">Protease</keyword>
<sequence>MHLLRRFKTFRQSYRHVFRYKATSFKPAGNPFPWNLAKCVGYSTTNRFFYGTSVIHNDCSKSFRPLFSLKVHNAADLTILCDEAVNSSSAIVASVLEQYEKGQLDNKSLLYTIDHISNILCLVADPCELLRHVHPCEEWRNAANATVEKITGFISHINIDEKLYEIMNKAYEASGCLLSAEESLVIHHMIESMRNQGVGLTPSARTSYLDLQREEAIISFELSDCSTLKHLPVAPINGRALPPNTAVYSYILRNSPDENIRRLIWEAQSQSDPTALQKLLHLHNTRSSIARIRGFNNFAECAQRECIMNNPKLVESFLRKCASSVLEDTQSELRELLDVKRSMVPDNTSLHPWDLDHFIGLERDKLGLQLRVSSVLTYFERLLGDLFGVKLVRDASEPLWHPLVAKFALVRSTEKSPPFTNDDTQQLSSTSALNTDASNRVIAHLYMDLFAREGKANVCAQFTVRCSKLLQSHNRKHTIDTVAGVYKGTTPTDGYITTTDLNGSKRQVPATAIVCSFPTSNNHSEIHDALRGTYIDAQSALTLFHELGHTVHALLSRTDLQHLSGNRGGVDFAEFSSHLFELYFLDGLKDICAIEGLDNSWSSKALLSFQKYRAIETGRMILMSLLDLKFYTTSSKLDAGSITQLYNSLDIFRDEFGGEPIARLLGLPALTNFDHLVPYGGTYFCYLYSRVLAIKVWRSFKGKARCRSTGDRLSDFFAKGSTDASIKPLNILAGCDLESMEDELFFH</sequence>
<keyword evidence="3 7" id="KW-0479">Metal-binding</keyword>
<proteinExistence type="inferred from homology"/>
<dbReference type="InterPro" id="IPR024077">
    <property type="entry name" value="Neurolysin/TOP_dom2"/>
</dbReference>
<protein>
    <submittedName>
        <fullName evidence="9">Peptidase family M3 containing protein</fullName>
    </submittedName>
</protein>
<keyword evidence="4 7" id="KW-0378">Hydrolase</keyword>
<evidence type="ECO:0000256" key="5">
    <source>
        <dbReference type="ARBA" id="ARBA00022833"/>
    </source>
</evidence>
<gene>
    <name evidence="9" type="ORF">BaOVIS_003130</name>
</gene>
<evidence type="ECO:0000313" key="9">
    <source>
        <dbReference type="EMBL" id="GFE52909.1"/>
    </source>
</evidence>
<dbReference type="Pfam" id="PF01432">
    <property type="entry name" value="Peptidase_M3"/>
    <property type="match status" value="1"/>
</dbReference>
<keyword evidence="6 7" id="KW-0482">Metalloprotease</keyword>
<keyword evidence="5 7" id="KW-0862">Zinc</keyword>
<comment type="similarity">
    <text evidence="1 7">Belongs to the peptidase M3 family.</text>
</comment>
<dbReference type="GO" id="GO:0006508">
    <property type="term" value="P:proteolysis"/>
    <property type="evidence" value="ECO:0007669"/>
    <property type="project" value="UniProtKB-KW"/>
</dbReference>
<dbReference type="GO" id="GO:0005739">
    <property type="term" value="C:mitochondrion"/>
    <property type="evidence" value="ECO:0007669"/>
    <property type="project" value="TreeGrafter"/>
</dbReference>
<dbReference type="EMBL" id="BLIY01000003">
    <property type="protein sequence ID" value="GFE52909.1"/>
    <property type="molecule type" value="Genomic_DNA"/>
</dbReference>
<dbReference type="Gene3D" id="1.10.1370.10">
    <property type="entry name" value="Neurolysin, domain 3"/>
    <property type="match status" value="1"/>
</dbReference>
<dbReference type="Proteomes" id="UP001057455">
    <property type="component" value="Unassembled WGS sequence"/>
</dbReference>
<evidence type="ECO:0000256" key="4">
    <source>
        <dbReference type="ARBA" id="ARBA00022801"/>
    </source>
</evidence>
<keyword evidence="10" id="KW-1185">Reference proteome</keyword>
<comment type="caution">
    <text evidence="9">The sequence shown here is derived from an EMBL/GenBank/DDBJ whole genome shotgun (WGS) entry which is preliminary data.</text>
</comment>
<dbReference type="Gene3D" id="3.40.390.10">
    <property type="entry name" value="Collagenase (Catalytic Domain)"/>
    <property type="match status" value="1"/>
</dbReference>
<organism evidence="9 10">
    <name type="scientific">Babesia ovis</name>
    <dbReference type="NCBI Taxonomy" id="5869"/>
    <lineage>
        <taxon>Eukaryota</taxon>
        <taxon>Sar</taxon>
        <taxon>Alveolata</taxon>
        <taxon>Apicomplexa</taxon>
        <taxon>Aconoidasida</taxon>
        <taxon>Piroplasmida</taxon>
        <taxon>Babesiidae</taxon>
        <taxon>Babesia</taxon>
    </lineage>
</organism>
<evidence type="ECO:0000256" key="2">
    <source>
        <dbReference type="ARBA" id="ARBA00022670"/>
    </source>
</evidence>
<evidence type="ECO:0000256" key="1">
    <source>
        <dbReference type="ARBA" id="ARBA00006040"/>
    </source>
</evidence>
<dbReference type="PANTHER" id="PTHR11804:SF79">
    <property type="entry name" value="MITOCHONDRIAL INTERMEDIATE PEPTIDASE"/>
    <property type="match status" value="1"/>
</dbReference>
<feature type="domain" description="Peptidase M3A/M3B catalytic" evidence="8">
    <location>
        <begin position="252"/>
        <end position="732"/>
    </location>
</feature>
<dbReference type="SUPFAM" id="SSF55486">
    <property type="entry name" value="Metalloproteases ('zincins'), catalytic domain"/>
    <property type="match status" value="1"/>
</dbReference>
<name>A0A9W5T7T2_BABOV</name>
<accession>A0A9W5T7T2</accession>
<dbReference type="InterPro" id="IPR001567">
    <property type="entry name" value="Pept_M3A_M3B_dom"/>
</dbReference>
<evidence type="ECO:0000256" key="6">
    <source>
        <dbReference type="ARBA" id="ARBA00023049"/>
    </source>
</evidence>
<dbReference type="OrthoDB" id="17530at2759"/>
<evidence type="ECO:0000256" key="7">
    <source>
        <dbReference type="RuleBase" id="RU003435"/>
    </source>
</evidence>
<comment type="cofactor">
    <cofactor evidence="7">
        <name>Zn(2+)</name>
        <dbReference type="ChEBI" id="CHEBI:29105"/>
    </cofactor>
    <text evidence="7">Binds 1 zinc ion.</text>
</comment>
<dbReference type="InterPro" id="IPR045090">
    <property type="entry name" value="Pept_M3A_M3B"/>
</dbReference>
<evidence type="ECO:0000313" key="10">
    <source>
        <dbReference type="Proteomes" id="UP001057455"/>
    </source>
</evidence>
<dbReference type="PANTHER" id="PTHR11804">
    <property type="entry name" value="PROTEASE M3 THIMET OLIGOPEPTIDASE-RELATED"/>
    <property type="match status" value="1"/>
</dbReference>
<dbReference type="InterPro" id="IPR024079">
    <property type="entry name" value="MetalloPept_cat_dom_sf"/>
</dbReference>
<reference evidence="9" key="1">
    <citation type="submission" date="2019-12" db="EMBL/GenBank/DDBJ databases">
        <title>Genome sequence of Babesia ovis.</title>
        <authorList>
            <person name="Yamagishi J."/>
            <person name="Sevinc F."/>
            <person name="Xuan X."/>
        </authorList>
    </citation>
    <scope>NUCLEOTIDE SEQUENCE</scope>
    <source>
        <strain evidence="9">Selcuk</strain>
    </source>
</reference>
<dbReference type="AlphaFoldDB" id="A0A9W5T7T2"/>
<dbReference type="GO" id="GO:0006518">
    <property type="term" value="P:peptide metabolic process"/>
    <property type="evidence" value="ECO:0007669"/>
    <property type="project" value="TreeGrafter"/>
</dbReference>